<dbReference type="EMBL" id="CP047593">
    <property type="protein sequence ID" value="QHI68031.1"/>
    <property type="molecule type" value="Genomic_DNA"/>
</dbReference>
<protein>
    <recommendedName>
        <fullName evidence="2">SGNH hydrolase-type esterase domain-containing protein</fullName>
    </recommendedName>
</protein>
<dbReference type="AlphaFoldDB" id="A0A6P1M2F8"/>
<dbReference type="Gene3D" id="3.40.50.1110">
    <property type="entry name" value="SGNH hydrolase"/>
    <property type="match status" value="1"/>
</dbReference>
<feature type="domain" description="SGNH hydrolase-type esterase" evidence="2">
    <location>
        <begin position="72"/>
        <end position="223"/>
    </location>
</feature>
<feature type="chain" id="PRO_5026679455" description="SGNH hydrolase-type esterase domain-containing protein" evidence="1">
    <location>
        <begin position="26"/>
        <end position="241"/>
    </location>
</feature>
<dbReference type="GO" id="GO:0016788">
    <property type="term" value="F:hydrolase activity, acting on ester bonds"/>
    <property type="evidence" value="ECO:0007669"/>
    <property type="project" value="UniProtKB-ARBA"/>
</dbReference>
<dbReference type="InterPro" id="IPR036514">
    <property type="entry name" value="SGNH_hydro_sf"/>
</dbReference>
<evidence type="ECO:0000256" key="1">
    <source>
        <dbReference type="SAM" id="SignalP"/>
    </source>
</evidence>
<dbReference type="Pfam" id="PF13472">
    <property type="entry name" value="Lipase_GDSL_2"/>
    <property type="match status" value="1"/>
</dbReference>
<accession>A0A6P1M2F8</accession>
<dbReference type="CDD" id="cd04502">
    <property type="entry name" value="SGNH_hydrolase_like_7"/>
    <property type="match status" value="1"/>
</dbReference>
<organism evidence="3 4">
    <name type="scientific">Tichowtungia aerotolerans</name>
    <dbReference type="NCBI Taxonomy" id="2697043"/>
    <lineage>
        <taxon>Bacteria</taxon>
        <taxon>Pseudomonadati</taxon>
        <taxon>Kiritimatiellota</taxon>
        <taxon>Tichowtungiia</taxon>
        <taxon>Tichowtungiales</taxon>
        <taxon>Tichowtungiaceae</taxon>
        <taxon>Tichowtungia</taxon>
    </lineage>
</organism>
<proteinExistence type="predicted"/>
<name>A0A6P1M2F8_9BACT</name>
<dbReference type="InterPro" id="IPR013830">
    <property type="entry name" value="SGNH_hydro"/>
</dbReference>
<evidence type="ECO:0000259" key="2">
    <source>
        <dbReference type="Pfam" id="PF13472"/>
    </source>
</evidence>
<evidence type="ECO:0000313" key="3">
    <source>
        <dbReference type="EMBL" id="QHI68031.1"/>
    </source>
</evidence>
<evidence type="ECO:0000313" key="4">
    <source>
        <dbReference type="Proteomes" id="UP000464954"/>
    </source>
</evidence>
<gene>
    <name evidence="3" type="ORF">GT409_00715</name>
</gene>
<feature type="signal peptide" evidence="1">
    <location>
        <begin position="1"/>
        <end position="25"/>
    </location>
</feature>
<sequence>MMKVAVVFKGYVALALLSGSFVCSAQDATPDEGKRYGVSRWLEPEVKSFEAQDKAHPPRPGAIVCFGSSSMRMWNDIQEDLAPLTIIPRGFGGSNMNDALMFADRMVLPCEPRAIVLYEGDNDVAQGIGVERIVDTFGLFVDKVHNHFPECRIYVLSVKPSIKRMNMWAAMEEVNRLLAEECDKDQRLVFVDVASVMFDEDGEPQKEFFKPDDLHMTREGYAVWRDVLRPVLMDAELQYEN</sequence>
<dbReference type="KEGG" id="taer:GT409_00715"/>
<keyword evidence="4" id="KW-1185">Reference proteome</keyword>
<reference evidence="3 4" key="1">
    <citation type="submission" date="2020-01" db="EMBL/GenBank/DDBJ databases">
        <title>Ponticoccus aerotolerans gen. nov., sp. nov., an anaerobic bacterium and proposal of Ponticoccusceae fam. nov., Ponticoccusles ord. nov. and Ponticoccuse classis nov. in the phylum Kiritimatiellaeota.</title>
        <authorList>
            <person name="Zhou L.Y."/>
            <person name="Du Z.J."/>
        </authorList>
    </citation>
    <scope>NUCLEOTIDE SEQUENCE [LARGE SCALE GENOMIC DNA]</scope>
    <source>
        <strain evidence="3 4">S-5007</strain>
    </source>
</reference>
<dbReference type="SUPFAM" id="SSF52266">
    <property type="entry name" value="SGNH hydrolase"/>
    <property type="match status" value="1"/>
</dbReference>
<keyword evidence="1" id="KW-0732">Signal</keyword>
<dbReference type="Proteomes" id="UP000464954">
    <property type="component" value="Chromosome"/>
</dbReference>